<evidence type="ECO:0000313" key="2">
    <source>
        <dbReference type="EMBL" id="KQK26675.1"/>
    </source>
</evidence>
<comment type="caution">
    <text evidence="2">The sequence shown here is derived from an EMBL/GenBank/DDBJ whole genome shotgun (WGS) entry which is preliminary data.</text>
</comment>
<accession>A0A0Q3KAA8</accession>
<gene>
    <name evidence="2" type="ORF">AR438_05370</name>
</gene>
<dbReference type="RefSeq" id="WP_056012832.1">
    <property type="nucleotide sequence ID" value="NZ_LLYZ01000003.1"/>
</dbReference>
<name>A0A0Q3KAA8_9FLAO</name>
<dbReference type="AlphaFoldDB" id="A0A0Q3KAA8"/>
<sequence>MEKYQAQIVFIDTSIFESENYFEGRNINLLFHLSQEKLISLKITDIIYREILKRLEEHSIKAINLYKNQKIEFNQEARILRNINILNYQFKKDNIKLLKENSKQLLLQKFDEVIENNNIEIINTNIADASEILEDYFAFNAPFKEGNKKNEFPDAFNINTIKHWCENNFNDCFFITNDKDFTNYEHPQINCKFNLSTLLEFLYIENSDVKEEIFNRIYRDSISEIEYETESSLISSLESSAFEILYNDPWMEDVEVNFHAFEETEFEIALINEIKTDTFTYEIELNIKYSVDCDYTDLNSAFYDKEDGIWLGEINRSEKRNFKANALIYPSFSYDSKKYTGEFMEIVDYEIREIEEI</sequence>
<evidence type="ECO:0000313" key="3">
    <source>
        <dbReference type="Proteomes" id="UP000051682"/>
    </source>
</evidence>
<organism evidence="2 3">
    <name type="scientific">Chryseobacterium aquaticum</name>
    <dbReference type="NCBI Taxonomy" id="452084"/>
    <lineage>
        <taxon>Bacteria</taxon>
        <taxon>Pseudomonadati</taxon>
        <taxon>Bacteroidota</taxon>
        <taxon>Flavobacteriia</taxon>
        <taxon>Flavobacteriales</taxon>
        <taxon>Weeksellaceae</taxon>
        <taxon>Chryseobacterium group</taxon>
        <taxon>Chryseobacterium</taxon>
    </lineage>
</organism>
<dbReference type="InterPro" id="IPR032557">
    <property type="entry name" value="DUF4935"/>
</dbReference>
<proteinExistence type="predicted"/>
<dbReference type="EMBL" id="LLYZ01000003">
    <property type="protein sequence ID" value="KQK26675.1"/>
    <property type="molecule type" value="Genomic_DNA"/>
</dbReference>
<dbReference type="Proteomes" id="UP000051682">
    <property type="component" value="Unassembled WGS sequence"/>
</dbReference>
<feature type="domain" description="DUF4935" evidence="1">
    <location>
        <begin position="9"/>
        <end position="181"/>
    </location>
</feature>
<evidence type="ECO:0000259" key="1">
    <source>
        <dbReference type="Pfam" id="PF16289"/>
    </source>
</evidence>
<protein>
    <recommendedName>
        <fullName evidence="1">DUF4935 domain-containing protein</fullName>
    </recommendedName>
</protein>
<reference evidence="2 3" key="1">
    <citation type="submission" date="2015-10" db="EMBL/GenBank/DDBJ databases">
        <title>Chryseobacterium aquaticum genome.</title>
        <authorList>
            <person name="Newman J.D."/>
            <person name="Ferguson M.B."/>
            <person name="Miller J.R."/>
        </authorList>
    </citation>
    <scope>NUCLEOTIDE SEQUENCE [LARGE SCALE GENOMIC DNA]</scope>
    <source>
        <strain evidence="2 3">KCTC 12483</strain>
    </source>
</reference>
<keyword evidence="3" id="KW-1185">Reference proteome</keyword>
<dbReference type="OrthoDB" id="9766796at2"/>
<dbReference type="Pfam" id="PF16289">
    <property type="entry name" value="PIN_12"/>
    <property type="match status" value="1"/>
</dbReference>